<feature type="domain" description="NAD-glutamate dehydrogenase catalytic" evidence="2">
    <location>
        <begin position="146"/>
        <end position="641"/>
    </location>
</feature>
<name>A0A1A9EWD1_9GAMM</name>
<dbReference type="EMBL" id="CP015839">
    <property type="protein sequence ID" value="ANG61833.1"/>
    <property type="molecule type" value="Genomic_DNA"/>
</dbReference>
<keyword evidence="5" id="KW-1185">Reference proteome</keyword>
<dbReference type="Pfam" id="PF21074">
    <property type="entry name" value="GDH_C"/>
    <property type="match status" value="1"/>
</dbReference>
<dbReference type="InterPro" id="IPR046346">
    <property type="entry name" value="Aminoacid_DH-like_N_sf"/>
</dbReference>
<evidence type="ECO:0000259" key="3">
    <source>
        <dbReference type="Pfam" id="PF21074"/>
    </source>
</evidence>
<dbReference type="Pfam" id="PF21078">
    <property type="entry name" value="GDH_HM3"/>
    <property type="match status" value="1"/>
</dbReference>
<dbReference type="SUPFAM" id="SSF51735">
    <property type="entry name" value="NAD(P)-binding Rossmann-fold domains"/>
    <property type="match status" value="1"/>
</dbReference>
<evidence type="ECO:0000313" key="5">
    <source>
        <dbReference type="Proteomes" id="UP000078070"/>
    </source>
</evidence>
<dbReference type="InterPro" id="IPR036291">
    <property type="entry name" value="NAD(P)-bd_dom_sf"/>
</dbReference>
<dbReference type="Pfam" id="PF05088">
    <property type="entry name" value="Bac_GDH_CD"/>
    <property type="match status" value="1"/>
</dbReference>
<protein>
    <submittedName>
        <fullName evidence="4">Uncharacterized protein</fullName>
    </submittedName>
</protein>
<dbReference type="SUPFAM" id="SSF53223">
    <property type="entry name" value="Aminoacid dehydrogenase-like, N-terminal domain"/>
    <property type="match status" value="1"/>
</dbReference>
<dbReference type="Gene3D" id="3.40.50.720">
    <property type="entry name" value="NAD(P)-binding Rossmann-like Domain"/>
    <property type="match status" value="1"/>
</dbReference>
<dbReference type="GO" id="GO:0004352">
    <property type="term" value="F:glutamate dehydrogenase (NAD+) activity"/>
    <property type="evidence" value="ECO:0007669"/>
    <property type="project" value="InterPro"/>
</dbReference>
<dbReference type="GO" id="GO:0004069">
    <property type="term" value="F:L-aspartate:2-oxoglutarate aminotransferase activity"/>
    <property type="evidence" value="ECO:0007669"/>
    <property type="project" value="InterPro"/>
</dbReference>
<dbReference type="InterPro" id="IPR049056">
    <property type="entry name" value="NAD_Glu_DH_HM3"/>
</dbReference>
<sequence>MTLSALLPIVENLGVDVISSASTQQHGDWVIELSLQPRGAQLVGSRAMQQQFCQTLLAVSTDEVDNDGFNNLITLCALDLRGCILLRALARYLLQIKLPFSQAYMQGALCRYPQLARAMVEYFHLKFDPAAQGSEGDLESAQRALLAQIDGVASVDDDRIFTAFVDVICATVRSNFFNPAVWADPQRCLAFKLLPGRIRNMPKPVPAFEIFVFGPTVEGVHLRGGKVARGGLRWSERMEDYRTEVLGLAKAQMVKNAVIVPTGAKGGFVCKALGTDTEPALRAAKVRLAYSAFIRGLLDLTDNRVDGQVVPPQHLVRYDADDSYLVVAADKGTASFSDLANGIAAEYDFWLGDAFASGGSKGYDHKKMGITARGAWESTRRLFRELGLDTQRQAFSVVGIGDMSGDVFGNGMLLSNQIRLLGAFNHRHIFVDPTPDPATSFAERQRLFGLEGSAWSDYDAALISPGGGVFSRQSKKIPLSLPMKQALGISDEIAYLSPDALIAALLRAPVDLLWNGGVGTYVRASDETDLDVGDRINDGLRLAATELRARVVVEGGNLGLTQRARIEFARRGGLINTDAIDNSAGVDCSDHEVNIKILLDQRVRAGVMAAPARDELLDAMTDEVAALVLRNNYAQSKMLSQSSQTAAAFIGKHAQLIQLLEREGRLDRQLECLPDDAEIAERIARQEGLSRPEIAVLLAYSKSRLFEKLIDTDLIDDPIIAESLLQYFPALLRDNYRDDIEHHPLRREILAAQLTNQVINRMGSSFCLLLLEEVKTDCARWIRSYAVAREALGIADLARDIDGLDAGISNRQQMDLQLRMHHPVERATYWLLKHADWSQPTAVIAARFRRAIDDTRGRMPGMDGATQGPHGLLESRVAELERLYFGFDIAAIAQQAGCDVPVAASAWFCLNDSLDLFWLRRALDSLPAFDKWQRKSKQQLSETLDAAVRRRVLALLQASGACGGEGEFADLIESCATLGELRGSVAEAKSQTGQHLAMMSCLVNQLGD</sequence>
<dbReference type="STRING" id="1821621.A8C75_04620"/>
<organism evidence="4 5">
    <name type="scientific">Marinobacterium aestuarii</name>
    <dbReference type="NCBI Taxonomy" id="1821621"/>
    <lineage>
        <taxon>Bacteria</taxon>
        <taxon>Pseudomonadati</taxon>
        <taxon>Pseudomonadota</taxon>
        <taxon>Gammaproteobacteria</taxon>
        <taxon>Oceanospirillales</taxon>
        <taxon>Oceanospirillaceae</taxon>
        <taxon>Marinobacterium</taxon>
    </lineage>
</organism>
<evidence type="ECO:0000256" key="1">
    <source>
        <dbReference type="ARBA" id="ARBA00023002"/>
    </source>
</evidence>
<dbReference type="InterPro" id="IPR048381">
    <property type="entry name" value="GDH_C"/>
</dbReference>
<proteinExistence type="predicted"/>
<dbReference type="AlphaFoldDB" id="A0A1A9EWD1"/>
<feature type="domain" description="NAD-specific glutamate dehydrogenase C-terminal" evidence="3">
    <location>
        <begin position="687"/>
        <end position="1007"/>
    </location>
</feature>
<evidence type="ECO:0000313" key="4">
    <source>
        <dbReference type="EMBL" id="ANG61833.1"/>
    </source>
</evidence>
<accession>A0A1A9EWD1</accession>
<dbReference type="InterPro" id="IPR007780">
    <property type="entry name" value="NAD_Glu_DH_bac"/>
</dbReference>
<reference evidence="5" key="1">
    <citation type="submission" date="2016-05" db="EMBL/GenBank/DDBJ databases">
        <authorList>
            <person name="Baek K."/>
            <person name="Yang S.-J."/>
        </authorList>
    </citation>
    <scope>NUCLEOTIDE SEQUENCE [LARGE SCALE GENOMIC DNA]</scope>
    <source>
        <strain evidence="5">ST58-10</strain>
    </source>
</reference>
<dbReference type="GO" id="GO:0006538">
    <property type="term" value="P:L-glutamate catabolic process"/>
    <property type="evidence" value="ECO:0007669"/>
    <property type="project" value="InterPro"/>
</dbReference>
<dbReference type="PANTHER" id="PTHR43403:SF1">
    <property type="entry name" value="NAD-SPECIFIC GLUTAMATE DEHYDROGENASE"/>
    <property type="match status" value="1"/>
</dbReference>
<evidence type="ECO:0000259" key="2">
    <source>
        <dbReference type="Pfam" id="PF05088"/>
    </source>
</evidence>
<dbReference type="KEGG" id="mars:A8C75_04620"/>
<reference evidence="4 5" key="2">
    <citation type="journal article" date="2018" name="Int. J. Syst. Evol. Microbiol.">
        <title>Marinobacterium aestuarii sp. nov., a benzene-degrading marine bacterium isolated from estuary sediment.</title>
        <authorList>
            <person name="Bae S.S."/>
            <person name="Jung J."/>
            <person name="Chung D."/>
            <person name="Baek K."/>
        </authorList>
    </citation>
    <scope>NUCLEOTIDE SEQUENCE [LARGE SCALE GENOMIC DNA]</scope>
    <source>
        <strain evidence="4 5">ST58-10</strain>
    </source>
</reference>
<dbReference type="Proteomes" id="UP000078070">
    <property type="component" value="Chromosome"/>
</dbReference>
<keyword evidence="1" id="KW-0560">Oxidoreductase</keyword>
<gene>
    <name evidence="4" type="ORF">A8C75_04620</name>
</gene>
<dbReference type="InterPro" id="IPR028971">
    <property type="entry name" value="NAD-GDH_cat"/>
</dbReference>
<dbReference type="PANTHER" id="PTHR43403">
    <property type="entry name" value="NAD-SPECIFIC GLUTAMATE DEHYDROGENASE"/>
    <property type="match status" value="1"/>
</dbReference>